<evidence type="ECO:0000313" key="3">
    <source>
        <dbReference type="EMBL" id="RAJ85584.1"/>
    </source>
</evidence>
<feature type="domain" description="IPT/TIG" evidence="2">
    <location>
        <begin position="38"/>
        <end position="108"/>
    </location>
</feature>
<keyword evidence="1" id="KW-0732">Signal</keyword>
<reference evidence="3 4" key="1">
    <citation type="submission" date="2018-06" db="EMBL/GenBank/DDBJ databases">
        <title>Genomic Encyclopedia of Archaeal and Bacterial Type Strains, Phase II (KMG-II): from individual species to whole genera.</title>
        <authorList>
            <person name="Goeker M."/>
        </authorList>
    </citation>
    <scope>NUCLEOTIDE SEQUENCE [LARGE SCALE GENOMIC DNA]</scope>
    <source>
        <strain evidence="3 4">DSM 29821</strain>
    </source>
</reference>
<proteinExistence type="predicted"/>
<dbReference type="AlphaFoldDB" id="A0A327W7H8"/>
<dbReference type="Gene3D" id="2.60.40.10">
    <property type="entry name" value="Immunoglobulins"/>
    <property type="match status" value="1"/>
</dbReference>
<dbReference type="Proteomes" id="UP000249819">
    <property type="component" value="Unassembled WGS sequence"/>
</dbReference>
<sequence length="123" mass="13284">MKNLKLFVIPITLVLCMFACTPKEKNDQKAPLAKVTVSGNAGNFIRIKGRGFSTNKLENTVAFGDVRAVVLDATPQYLLVQVPPHKTGVVPVTVAVGAESSNPMMFEYNNSNVLLAVAIPARR</sequence>
<dbReference type="InterPro" id="IPR014756">
    <property type="entry name" value="Ig_E-set"/>
</dbReference>
<organism evidence="3 4">
    <name type="scientific">Chitinophaga dinghuensis</name>
    <dbReference type="NCBI Taxonomy" id="1539050"/>
    <lineage>
        <taxon>Bacteria</taxon>
        <taxon>Pseudomonadati</taxon>
        <taxon>Bacteroidota</taxon>
        <taxon>Chitinophagia</taxon>
        <taxon>Chitinophagales</taxon>
        <taxon>Chitinophagaceae</taxon>
        <taxon>Chitinophaga</taxon>
    </lineage>
</organism>
<evidence type="ECO:0000313" key="4">
    <source>
        <dbReference type="Proteomes" id="UP000249819"/>
    </source>
</evidence>
<dbReference type="OrthoDB" id="675419at2"/>
<accession>A0A327W7H8</accession>
<dbReference type="EMBL" id="QLMA01000002">
    <property type="protein sequence ID" value="RAJ85584.1"/>
    <property type="molecule type" value="Genomic_DNA"/>
</dbReference>
<dbReference type="SUPFAM" id="SSF81296">
    <property type="entry name" value="E set domains"/>
    <property type="match status" value="1"/>
</dbReference>
<keyword evidence="4" id="KW-1185">Reference proteome</keyword>
<dbReference type="Pfam" id="PF01833">
    <property type="entry name" value="TIG"/>
    <property type="match status" value="1"/>
</dbReference>
<feature type="signal peptide" evidence="1">
    <location>
        <begin position="1"/>
        <end position="19"/>
    </location>
</feature>
<evidence type="ECO:0000259" key="2">
    <source>
        <dbReference type="Pfam" id="PF01833"/>
    </source>
</evidence>
<feature type="chain" id="PRO_5016282032" evidence="1">
    <location>
        <begin position="20"/>
        <end position="123"/>
    </location>
</feature>
<evidence type="ECO:0000256" key="1">
    <source>
        <dbReference type="SAM" id="SignalP"/>
    </source>
</evidence>
<gene>
    <name evidence="3" type="ORF">CLV59_102289</name>
</gene>
<dbReference type="RefSeq" id="WP_111591236.1">
    <property type="nucleotide sequence ID" value="NZ_QLMA01000002.1"/>
</dbReference>
<dbReference type="InterPro" id="IPR002909">
    <property type="entry name" value="IPT_dom"/>
</dbReference>
<dbReference type="InterPro" id="IPR013783">
    <property type="entry name" value="Ig-like_fold"/>
</dbReference>
<name>A0A327W7H8_9BACT</name>
<comment type="caution">
    <text evidence="3">The sequence shown here is derived from an EMBL/GenBank/DDBJ whole genome shotgun (WGS) entry which is preliminary data.</text>
</comment>
<protein>
    <submittedName>
        <fullName evidence="3">IPT/TIG domain-containing protein</fullName>
    </submittedName>
</protein>